<sequence>MERDDFRNQKIQEFVNRVRTTPYGAMIEPVDAAKIAKLFLRARKFDVTRALELYKSYRHMRYSNQLEAIDPLEDGVRRELLSEKFTVLLRVVIWFFCSADGAKFIKCVYASA</sequence>
<gene>
    <name evidence="1" type="ORF">HNAJ_LOCUS3302</name>
</gene>
<reference evidence="3" key="1">
    <citation type="submission" date="2017-02" db="UniProtKB">
        <authorList>
            <consortium name="WormBaseParasite"/>
        </authorList>
    </citation>
    <scope>IDENTIFICATION</scope>
</reference>
<dbReference type="InterPro" id="IPR036273">
    <property type="entry name" value="CRAL/TRIO_N_dom_sf"/>
</dbReference>
<protein>
    <submittedName>
        <fullName evidence="3">SEC7 domain-containing protein</fullName>
    </submittedName>
</protein>
<dbReference type="AlphaFoldDB" id="A0A0R3T8B8"/>
<keyword evidence="2" id="KW-1185">Reference proteome</keyword>
<accession>A0A0R3T8B8</accession>
<evidence type="ECO:0000313" key="2">
    <source>
        <dbReference type="Proteomes" id="UP000278807"/>
    </source>
</evidence>
<dbReference type="EMBL" id="UZAE01001882">
    <property type="protein sequence ID" value="VDN99161.1"/>
    <property type="molecule type" value="Genomic_DNA"/>
</dbReference>
<name>A0A0R3T8B8_RODNA</name>
<dbReference type="OrthoDB" id="6277409at2759"/>
<proteinExistence type="predicted"/>
<dbReference type="SUPFAM" id="SSF46938">
    <property type="entry name" value="CRAL/TRIO N-terminal domain"/>
    <property type="match status" value="1"/>
</dbReference>
<evidence type="ECO:0000313" key="1">
    <source>
        <dbReference type="EMBL" id="VDN99161.1"/>
    </source>
</evidence>
<organism evidence="3">
    <name type="scientific">Rodentolepis nana</name>
    <name type="common">Dwarf tapeworm</name>
    <name type="synonym">Hymenolepis nana</name>
    <dbReference type="NCBI Taxonomy" id="102285"/>
    <lineage>
        <taxon>Eukaryota</taxon>
        <taxon>Metazoa</taxon>
        <taxon>Spiralia</taxon>
        <taxon>Lophotrochozoa</taxon>
        <taxon>Platyhelminthes</taxon>
        <taxon>Cestoda</taxon>
        <taxon>Eucestoda</taxon>
        <taxon>Cyclophyllidea</taxon>
        <taxon>Hymenolepididae</taxon>
        <taxon>Rodentolepis</taxon>
    </lineage>
</organism>
<dbReference type="WBParaSite" id="HNAJ_0000330601-mRNA-1">
    <property type="protein sequence ID" value="HNAJ_0000330601-mRNA-1"/>
    <property type="gene ID" value="HNAJ_0000330601"/>
</dbReference>
<dbReference type="Gene3D" id="1.10.8.20">
    <property type="entry name" value="N-terminal domain of phosphatidylinositol transfer protein sec14p"/>
    <property type="match status" value="1"/>
</dbReference>
<evidence type="ECO:0000313" key="3">
    <source>
        <dbReference type="WBParaSite" id="HNAJ_0000330601-mRNA-1"/>
    </source>
</evidence>
<dbReference type="Proteomes" id="UP000278807">
    <property type="component" value="Unassembled WGS sequence"/>
</dbReference>
<reference evidence="1 2" key="2">
    <citation type="submission" date="2018-11" db="EMBL/GenBank/DDBJ databases">
        <authorList>
            <consortium name="Pathogen Informatics"/>
        </authorList>
    </citation>
    <scope>NUCLEOTIDE SEQUENCE [LARGE SCALE GENOMIC DNA]</scope>
</reference>
<dbReference type="STRING" id="102285.A0A0R3T8B8"/>